<comment type="caution">
    <text evidence="3">The sequence shown here is derived from an EMBL/GenBank/DDBJ whole genome shotgun (WGS) entry which is preliminary data.</text>
</comment>
<feature type="region of interest" description="Disordered" evidence="1">
    <location>
        <begin position="233"/>
        <end position="260"/>
    </location>
</feature>
<evidence type="ECO:0000256" key="1">
    <source>
        <dbReference type="SAM" id="MobiDB-lite"/>
    </source>
</evidence>
<reference evidence="3" key="1">
    <citation type="submission" date="2020-07" db="EMBL/GenBank/DDBJ databases">
        <title>Huge and variable diversity of episymbiotic CPR bacteria and DPANN archaea in groundwater ecosystems.</title>
        <authorList>
            <person name="He C.Y."/>
            <person name="Keren R."/>
            <person name="Whittaker M."/>
            <person name="Farag I.F."/>
            <person name="Doudna J."/>
            <person name="Cate J.H.D."/>
            <person name="Banfield J.F."/>
        </authorList>
    </citation>
    <scope>NUCLEOTIDE SEQUENCE</scope>
    <source>
        <strain evidence="3">NC_groundwater_928_Pr1_S-0.2um_72_17</strain>
    </source>
</reference>
<protein>
    <recommendedName>
        <fullName evidence="5">DUF3108 domain-containing protein</fullName>
    </recommendedName>
</protein>
<evidence type="ECO:0000313" key="4">
    <source>
        <dbReference type="Proteomes" id="UP000807850"/>
    </source>
</evidence>
<dbReference type="EMBL" id="JACQAY010000019">
    <property type="protein sequence ID" value="MBI3538734.1"/>
    <property type="molecule type" value="Genomic_DNA"/>
</dbReference>
<evidence type="ECO:0000313" key="3">
    <source>
        <dbReference type="EMBL" id="MBI3538734.1"/>
    </source>
</evidence>
<accession>A0A9D6QN85</accession>
<keyword evidence="2" id="KW-0732">Signal</keyword>
<name>A0A9D6QN85_UNCEI</name>
<sequence length="260" mass="28485">MIPRSAFRLALPALLAAALAAPARAEIVDQGTFKLAIGQHPLGVEAFVYESAQDSLVVRARQRLVVPPRGDTLEKDADVLVGGTNFALRGYQSNRIFHGRKIVRALVLADTHYVAYREGEGTVSTGDSYVLPPGRLYVMDSQVMTLFDLICRSLHDERFERRPINLLALGPVDTMLEAAVVSKGSETIRWGGKPVVARKLDIVADSRTTFTAWTGRDGRLLRLTEPVSGLLVTREPPPVKRRTTPAPRPMSVSRRPKPGG</sequence>
<dbReference type="Proteomes" id="UP000807850">
    <property type="component" value="Unassembled WGS sequence"/>
</dbReference>
<feature type="chain" id="PRO_5039199292" description="DUF3108 domain-containing protein" evidence="2">
    <location>
        <begin position="26"/>
        <end position="260"/>
    </location>
</feature>
<proteinExistence type="predicted"/>
<gene>
    <name evidence="3" type="ORF">HY076_00470</name>
</gene>
<feature type="signal peptide" evidence="2">
    <location>
        <begin position="1"/>
        <end position="25"/>
    </location>
</feature>
<evidence type="ECO:0000256" key="2">
    <source>
        <dbReference type="SAM" id="SignalP"/>
    </source>
</evidence>
<evidence type="ECO:0008006" key="5">
    <source>
        <dbReference type="Google" id="ProtNLM"/>
    </source>
</evidence>
<organism evidence="3 4">
    <name type="scientific">Eiseniibacteriota bacterium</name>
    <dbReference type="NCBI Taxonomy" id="2212470"/>
    <lineage>
        <taxon>Bacteria</taxon>
        <taxon>Candidatus Eiseniibacteriota</taxon>
    </lineage>
</organism>
<dbReference type="AlphaFoldDB" id="A0A9D6QN85"/>